<comment type="caution">
    <text evidence="1">The sequence shown here is derived from an EMBL/GenBank/DDBJ whole genome shotgun (WGS) entry which is preliminary data.</text>
</comment>
<evidence type="ECO:0000313" key="2">
    <source>
        <dbReference type="Proteomes" id="UP000561326"/>
    </source>
</evidence>
<dbReference type="InterPro" id="IPR018540">
    <property type="entry name" value="Spo0E-like"/>
</dbReference>
<dbReference type="AlphaFoldDB" id="A0A848D224"/>
<dbReference type="GO" id="GO:0046983">
    <property type="term" value="F:protein dimerization activity"/>
    <property type="evidence" value="ECO:0007669"/>
    <property type="project" value="InterPro"/>
</dbReference>
<name>A0A848D224_ANEAE</name>
<organism evidence="1 2">
    <name type="scientific">Aneurinibacillus aneurinilyticus</name>
    <name type="common">Bacillus aneurinolyticus</name>
    <dbReference type="NCBI Taxonomy" id="1391"/>
    <lineage>
        <taxon>Bacteria</taxon>
        <taxon>Bacillati</taxon>
        <taxon>Bacillota</taxon>
        <taxon>Bacilli</taxon>
        <taxon>Bacillales</taxon>
        <taxon>Paenibacillaceae</taxon>
        <taxon>Aneurinibacillus group</taxon>
        <taxon>Aneurinibacillus</taxon>
    </lineage>
</organism>
<dbReference type="GO" id="GO:0043937">
    <property type="term" value="P:regulation of sporulation"/>
    <property type="evidence" value="ECO:0007669"/>
    <property type="project" value="InterPro"/>
</dbReference>
<dbReference type="Proteomes" id="UP000561326">
    <property type="component" value="Unassembled WGS sequence"/>
</dbReference>
<sequence>MEELLKKIEELRRQMLQTAEGRSLADPEVCRISQRLDLYINEYLKAVRTV</sequence>
<dbReference type="InterPro" id="IPR037208">
    <property type="entry name" value="Spo0E-like_sf"/>
</dbReference>
<dbReference type="InterPro" id="IPR036638">
    <property type="entry name" value="HLH_DNA-bd_sf"/>
</dbReference>
<accession>A0A848D224</accession>
<dbReference type="SUPFAM" id="SSF140500">
    <property type="entry name" value="BAS1536-like"/>
    <property type="match status" value="1"/>
</dbReference>
<dbReference type="Pfam" id="PF09388">
    <property type="entry name" value="SpoOE-like"/>
    <property type="match status" value="1"/>
</dbReference>
<evidence type="ECO:0000313" key="1">
    <source>
        <dbReference type="EMBL" id="NME99966.1"/>
    </source>
</evidence>
<dbReference type="EMBL" id="JABAGO010000037">
    <property type="protein sequence ID" value="NME99966.1"/>
    <property type="molecule type" value="Genomic_DNA"/>
</dbReference>
<protein>
    <submittedName>
        <fullName evidence="1">Aspartyl-phosphate phosphatase Spo0E family protein</fullName>
    </submittedName>
</protein>
<proteinExistence type="predicted"/>
<dbReference type="GeneID" id="92842059"/>
<reference evidence="1 2" key="1">
    <citation type="submission" date="2020-04" db="EMBL/GenBank/DDBJ databases">
        <authorList>
            <person name="Hitch T.C.A."/>
            <person name="Wylensek D."/>
            <person name="Clavel T."/>
        </authorList>
    </citation>
    <scope>NUCLEOTIDE SEQUENCE [LARGE SCALE GENOMIC DNA]</scope>
    <source>
        <strain evidence="1 2">WB01_D5_05</strain>
    </source>
</reference>
<gene>
    <name evidence="1" type="ORF">HF838_17165</name>
</gene>
<dbReference type="Gene3D" id="4.10.280.10">
    <property type="entry name" value="Helix-loop-helix DNA-binding domain"/>
    <property type="match status" value="1"/>
</dbReference>
<dbReference type="OrthoDB" id="2991049at2"/>
<dbReference type="RefSeq" id="WP_021622330.1">
    <property type="nucleotide sequence ID" value="NZ_CABKST010000168.1"/>
</dbReference>